<dbReference type="AlphaFoldDB" id="A0A084AQZ3"/>
<organism evidence="1 2">
    <name type="scientific">Stachybotrys chartarum (strain CBS 109288 / IBT 7711)</name>
    <name type="common">Toxic black mold</name>
    <name type="synonym">Stilbospora chartarum</name>
    <dbReference type="NCBI Taxonomy" id="1280523"/>
    <lineage>
        <taxon>Eukaryota</taxon>
        <taxon>Fungi</taxon>
        <taxon>Dikarya</taxon>
        <taxon>Ascomycota</taxon>
        <taxon>Pezizomycotina</taxon>
        <taxon>Sordariomycetes</taxon>
        <taxon>Hypocreomycetidae</taxon>
        <taxon>Hypocreales</taxon>
        <taxon>Stachybotryaceae</taxon>
        <taxon>Stachybotrys</taxon>
    </lineage>
</organism>
<reference evidence="1 2" key="1">
    <citation type="journal article" date="2014" name="BMC Genomics">
        <title>Comparative genome sequencing reveals chemotype-specific gene clusters in the toxigenic black mold Stachybotrys.</title>
        <authorList>
            <person name="Semeiks J."/>
            <person name="Borek D."/>
            <person name="Otwinowski Z."/>
            <person name="Grishin N.V."/>
        </authorList>
    </citation>
    <scope>NUCLEOTIDE SEQUENCE [LARGE SCALE GENOMIC DNA]</scope>
    <source>
        <strain evidence="2">CBS 109288 / IBT 7711</strain>
    </source>
</reference>
<dbReference type="EMBL" id="KL648605">
    <property type="protein sequence ID" value="KEY67722.1"/>
    <property type="molecule type" value="Genomic_DNA"/>
</dbReference>
<evidence type="ECO:0000313" key="1">
    <source>
        <dbReference type="EMBL" id="KEY67722.1"/>
    </source>
</evidence>
<dbReference type="HOGENOM" id="CLU_597225_0_0_1"/>
<name>A0A084AQZ3_STACB</name>
<protein>
    <submittedName>
        <fullName evidence="1">Uncharacterized protein</fullName>
    </submittedName>
</protein>
<gene>
    <name evidence="1" type="ORF">S7711_03973</name>
</gene>
<sequence length="457" mass="49514">MPPSTGCPDENIRRAGSSASLFKPPLPTLSTSLSRQGSQIEIQLPPLIAGALVAAFAQAVAEGLGNELLTHYYLTGQKVRINLDRVLDRLLADFVKELWDELFHFYHNSNTAPPRQVILLFDGPIRQIVLILNGPETSSCLLDKLAPGLSRRKPTWSAPGLGIDLLLALQLSCSYWHREHPALSPGGSPHAIAQAIHARVLGGRAASHLVASIRKTLMGPDMVQMHLIESAVWDIVMKRPFPPPSDGFGVVQLKFECQLPRLIADPQDSKLVNIGSLTTITGNVSKRTCSTVSDYVAKQWPRTGQNVLGCLQQAVSGAHDARARGDPFAGMAIWDSSDGQGEYCPGLRLLHIEVESSCIRMSVSAWTHTLVNVFQQMAWTCAALSASPFSGSVSESTVEVSSWQYQAESIYIDCGLSHRPVPASELGRESWLQQRPGATIASGFPLYEAQGGADRGL</sequence>
<evidence type="ECO:0000313" key="2">
    <source>
        <dbReference type="Proteomes" id="UP000028045"/>
    </source>
</evidence>
<dbReference type="OrthoDB" id="1577640at2759"/>
<proteinExistence type="predicted"/>
<dbReference type="Proteomes" id="UP000028045">
    <property type="component" value="Unassembled WGS sequence"/>
</dbReference>
<keyword evidence="2" id="KW-1185">Reference proteome</keyword>
<accession>A0A084AQZ3</accession>